<gene>
    <name evidence="5" type="ORF">UFOPK2242_00559</name>
    <name evidence="6" type="ORF">UFOPK2996_00128</name>
</gene>
<dbReference type="InterPro" id="IPR009057">
    <property type="entry name" value="Homeodomain-like_sf"/>
</dbReference>
<protein>
    <submittedName>
        <fullName evidence="5">Unannotated protein</fullName>
    </submittedName>
</protein>
<dbReference type="PANTHER" id="PTHR30055:SF234">
    <property type="entry name" value="HTH-TYPE TRANSCRIPTIONAL REGULATOR BETI"/>
    <property type="match status" value="1"/>
</dbReference>
<proteinExistence type="predicted"/>
<dbReference type="AlphaFoldDB" id="A0A6J6KXZ3"/>
<dbReference type="GO" id="GO:0003700">
    <property type="term" value="F:DNA-binding transcription factor activity"/>
    <property type="evidence" value="ECO:0007669"/>
    <property type="project" value="TreeGrafter"/>
</dbReference>
<dbReference type="PANTHER" id="PTHR30055">
    <property type="entry name" value="HTH-TYPE TRANSCRIPTIONAL REGULATOR RUTR"/>
    <property type="match status" value="1"/>
</dbReference>
<keyword evidence="3" id="KW-0804">Transcription</keyword>
<dbReference type="PROSITE" id="PS01081">
    <property type="entry name" value="HTH_TETR_1"/>
    <property type="match status" value="1"/>
</dbReference>
<dbReference type="SUPFAM" id="SSF46689">
    <property type="entry name" value="Homeodomain-like"/>
    <property type="match status" value="1"/>
</dbReference>
<dbReference type="PROSITE" id="PS50977">
    <property type="entry name" value="HTH_TETR_2"/>
    <property type="match status" value="1"/>
</dbReference>
<organism evidence="5">
    <name type="scientific">freshwater metagenome</name>
    <dbReference type="NCBI Taxonomy" id="449393"/>
    <lineage>
        <taxon>unclassified sequences</taxon>
        <taxon>metagenomes</taxon>
        <taxon>ecological metagenomes</taxon>
    </lineage>
</organism>
<evidence type="ECO:0000256" key="3">
    <source>
        <dbReference type="ARBA" id="ARBA00023163"/>
    </source>
</evidence>
<evidence type="ECO:0000313" key="5">
    <source>
        <dbReference type="EMBL" id="CAB4653738.1"/>
    </source>
</evidence>
<feature type="domain" description="HTH tetR-type" evidence="4">
    <location>
        <begin position="17"/>
        <end position="77"/>
    </location>
</feature>
<dbReference type="InterPro" id="IPR050109">
    <property type="entry name" value="HTH-type_TetR-like_transc_reg"/>
</dbReference>
<dbReference type="GO" id="GO:0000976">
    <property type="term" value="F:transcription cis-regulatory region binding"/>
    <property type="evidence" value="ECO:0007669"/>
    <property type="project" value="TreeGrafter"/>
</dbReference>
<dbReference type="PRINTS" id="PR00455">
    <property type="entry name" value="HTHTETR"/>
</dbReference>
<evidence type="ECO:0000256" key="2">
    <source>
        <dbReference type="ARBA" id="ARBA00023125"/>
    </source>
</evidence>
<evidence type="ECO:0000313" key="6">
    <source>
        <dbReference type="EMBL" id="CAB4786756.1"/>
    </source>
</evidence>
<dbReference type="EMBL" id="CAFAAH010000006">
    <property type="protein sequence ID" value="CAB4786756.1"/>
    <property type="molecule type" value="Genomic_DNA"/>
</dbReference>
<keyword evidence="2" id="KW-0238">DNA-binding</keyword>
<name>A0A6J6KXZ3_9ZZZZ</name>
<keyword evidence="1" id="KW-0805">Transcription regulation</keyword>
<dbReference type="Pfam" id="PF00440">
    <property type="entry name" value="TetR_N"/>
    <property type="match status" value="1"/>
</dbReference>
<dbReference type="Gene3D" id="1.10.357.10">
    <property type="entry name" value="Tetracycline Repressor, domain 2"/>
    <property type="match status" value="1"/>
</dbReference>
<reference evidence="5" key="1">
    <citation type="submission" date="2020-05" db="EMBL/GenBank/DDBJ databases">
        <authorList>
            <person name="Chiriac C."/>
            <person name="Salcher M."/>
            <person name="Ghai R."/>
            <person name="Kavagutti S V."/>
        </authorList>
    </citation>
    <scope>NUCLEOTIDE SEQUENCE</scope>
</reference>
<dbReference type="InterPro" id="IPR001647">
    <property type="entry name" value="HTH_TetR"/>
</dbReference>
<dbReference type="EMBL" id="CAEZWM010000050">
    <property type="protein sequence ID" value="CAB4653738.1"/>
    <property type="molecule type" value="Genomic_DNA"/>
</dbReference>
<evidence type="ECO:0000256" key="1">
    <source>
        <dbReference type="ARBA" id="ARBA00023015"/>
    </source>
</evidence>
<accession>A0A6J6KXZ3</accession>
<dbReference type="InterPro" id="IPR023772">
    <property type="entry name" value="DNA-bd_HTH_TetR-type_CS"/>
</dbReference>
<sequence>MSIAYETTRRRLTVRQVEAAEQLLNAAEIEVEQTGYAALSMRGVARRAGLASATAYTYFSSKDHLLGELLWRRIAAVPETRNEQSTDAAASLAKRLSRVVYDLGEITNGSPEVIAACTQALLSSNPDVKPLRDRIGLDIRRRMAAASGDQRDKHLIDVLVTTYFGALLSAGMGHIKHSDVPAFVESALLLMTESREDLK</sequence>
<evidence type="ECO:0000259" key="4">
    <source>
        <dbReference type="PROSITE" id="PS50977"/>
    </source>
</evidence>